<evidence type="ECO:0000313" key="2">
    <source>
        <dbReference type="Proteomes" id="UP000265411"/>
    </source>
</evidence>
<protein>
    <submittedName>
        <fullName evidence="1">Uncharacterized protein</fullName>
    </submittedName>
</protein>
<dbReference type="Proteomes" id="UP000265411">
    <property type="component" value="Unassembled WGS sequence"/>
</dbReference>
<accession>A0A395QXB9</accession>
<dbReference type="AlphaFoldDB" id="A0A395QXB9"/>
<evidence type="ECO:0000313" key="1">
    <source>
        <dbReference type="EMBL" id="RGP52501.1"/>
    </source>
</evidence>
<comment type="caution">
    <text evidence="1">The sequence shown here is derived from an EMBL/GenBank/DDBJ whole genome shotgun (WGS) entry which is preliminary data.</text>
</comment>
<name>A0A395QXB9_9PSED</name>
<gene>
    <name evidence="1" type="ORF">ASB58_19240</name>
</gene>
<sequence length="64" mass="7302">MDLLVLNGEEQLVRLSVNHIQKIEFEATAESEKMIVEFNEGTILHPLILQLKPTVNVSWGTEQQ</sequence>
<reference evidence="1 2" key="1">
    <citation type="journal article" date="2018" name="Syst. Appl. Microbiol.">
        <title>Pseudomonas gallaeciensis sp. nov., isolated from crude-oil-contaminated intertidal sand samples after the Prestige oil spill.</title>
        <authorList>
            <person name="Mulet M."/>
            <person name="Sanchez D."/>
            <person name="Rodriguez A.C."/>
            <person name="Nogales B."/>
            <person name="Bosch R."/>
            <person name="Busquets A."/>
            <person name="Gomila M."/>
            <person name="Lalucat J."/>
            <person name="Garcia-Valdes E."/>
        </authorList>
    </citation>
    <scope>NUCLEOTIDE SEQUENCE [LARGE SCALE GENOMIC DNA]</scope>
    <source>
        <strain evidence="1 2">V113</strain>
    </source>
</reference>
<dbReference type="EMBL" id="LMAZ01000012">
    <property type="protein sequence ID" value="RGP52501.1"/>
    <property type="molecule type" value="Genomic_DNA"/>
</dbReference>
<proteinExistence type="predicted"/>
<organism evidence="1 2">
    <name type="scientific">Pseudomonas abyssi</name>
    <dbReference type="NCBI Taxonomy" id="170540"/>
    <lineage>
        <taxon>Bacteria</taxon>
        <taxon>Pseudomonadati</taxon>
        <taxon>Pseudomonadota</taxon>
        <taxon>Gammaproteobacteria</taxon>
        <taxon>Pseudomonadales</taxon>
        <taxon>Pseudomonadaceae</taxon>
        <taxon>Pseudomonas</taxon>
    </lineage>
</organism>
<keyword evidence="2" id="KW-1185">Reference proteome</keyword>